<dbReference type="AlphaFoldDB" id="A0A6M3JYB2"/>
<gene>
    <name evidence="1" type="ORF">MM415A01877_0004</name>
    <name evidence="2" type="ORF">MM415B03367_0002</name>
</gene>
<dbReference type="EMBL" id="MT142137">
    <property type="protein sequence ID" value="QJA75040.1"/>
    <property type="molecule type" value="Genomic_DNA"/>
</dbReference>
<name>A0A6M3JYB2_9ZZZZ</name>
<reference evidence="1" key="1">
    <citation type="submission" date="2020-03" db="EMBL/GenBank/DDBJ databases">
        <title>The deep terrestrial virosphere.</title>
        <authorList>
            <person name="Holmfeldt K."/>
            <person name="Nilsson E."/>
            <person name="Simone D."/>
            <person name="Lopez-Fernandez M."/>
            <person name="Wu X."/>
            <person name="de Brujin I."/>
            <person name="Lundin D."/>
            <person name="Andersson A."/>
            <person name="Bertilsson S."/>
            <person name="Dopson M."/>
        </authorList>
    </citation>
    <scope>NUCLEOTIDE SEQUENCE</scope>
    <source>
        <strain evidence="1">MM415A01877</strain>
        <strain evidence="2">MM415B03367</strain>
    </source>
</reference>
<evidence type="ECO:0000313" key="1">
    <source>
        <dbReference type="EMBL" id="QJA75040.1"/>
    </source>
</evidence>
<sequence>MITIEFICESKNCESKKVVEINQHSSGLTGLRDLDSLLSKNGYFLSFDEAFSDPILLCETCTKMVREIKSAGAIRTSDSLHNYLGIKHK</sequence>
<evidence type="ECO:0000313" key="2">
    <source>
        <dbReference type="EMBL" id="QJA91424.1"/>
    </source>
</evidence>
<dbReference type="EMBL" id="MT142987">
    <property type="protein sequence ID" value="QJA91424.1"/>
    <property type="molecule type" value="Genomic_DNA"/>
</dbReference>
<accession>A0A6M3JYB2</accession>
<organism evidence="1">
    <name type="scientific">viral metagenome</name>
    <dbReference type="NCBI Taxonomy" id="1070528"/>
    <lineage>
        <taxon>unclassified sequences</taxon>
        <taxon>metagenomes</taxon>
        <taxon>organismal metagenomes</taxon>
    </lineage>
</organism>
<proteinExistence type="predicted"/>
<protein>
    <submittedName>
        <fullName evidence="1">Uncharacterized protein</fullName>
    </submittedName>
</protein>